<keyword evidence="5" id="KW-1185">Reference proteome</keyword>
<dbReference type="InterPro" id="IPR029064">
    <property type="entry name" value="Ribosomal_eL30-like_sf"/>
</dbReference>
<dbReference type="InterPro" id="IPR002415">
    <property type="entry name" value="H/ACA_rnp_Nhp2-like"/>
</dbReference>
<evidence type="ECO:0000313" key="4">
    <source>
        <dbReference type="EMBL" id="KYQ88700.1"/>
    </source>
</evidence>
<keyword evidence="2" id="KW-0687">Ribonucleoprotein</keyword>
<dbReference type="PANTHER" id="PTHR23105">
    <property type="entry name" value="RIBOSOMAL PROTEIN L7AE FAMILY MEMBER"/>
    <property type="match status" value="1"/>
</dbReference>
<dbReference type="STRING" id="361077.A0A151Z409"/>
<dbReference type="EMBL" id="LODT01000048">
    <property type="protein sequence ID" value="KYQ88700.1"/>
    <property type="molecule type" value="Genomic_DNA"/>
</dbReference>
<dbReference type="InterPro" id="IPR050257">
    <property type="entry name" value="eL8/uL1-like"/>
</dbReference>
<dbReference type="GO" id="GO:0000398">
    <property type="term" value="P:mRNA splicing, via spliceosome"/>
    <property type="evidence" value="ECO:0007669"/>
    <property type="project" value="UniProtKB-UniRule"/>
</dbReference>
<reference evidence="4 5" key="1">
    <citation type="submission" date="2015-12" db="EMBL/GenBank/DDBJ databases">
        <title>Dictyostelia acquired genes for synthesis and detection of signals that induce cell-type specialization by lateral gene transfer from prokaryotes.</title>
        <authorList>
            <person name="Gloeckner G."/>
            <person name="Schaap P."/>
        </authorList>
    </citation>
    <scope>NUCLEOTIDE SEQUENCE [LARGE SCALE GENOMIC DNA]</scope>
    <source>
        <strain evidence="4 5">TK</strain>
    </source>
</reference>
<dbReference type="PRINTS" id="PR00883">
    <property type="entry name" value="NUCLEARHMG"/>
</dbReference>
<evidence type="ECO:0000313" key="5">
    <source>
        <dbReference type="Proteomes" id="UP000076078"/>
    </source>
</evidence>
<dbReference type="Proteomes" id="UP000076078">
    <property type="component" value="Unassembled WGS sequence"/>
</dbReference>
<name>A0A151Z409_TIELA</name>
<comment type="similarity">
    <text evidence="2">Belongs to the eukaryotic ribosomal protein eL8 family.</text>
</comment>
<dbReference type="InterPro" id="IPR004038">
    <property type="entry name" value="Ribosomal_eL8/eL30/eS12/Gad45"/>
</dbReference>
<evidence type="ECO:0000259" key="3">
    <source>
        <dbReference type="Pfam" id="PF01248"/>
    </source>
</evidence>
<protein>
    <recommendedName>
        <fullName evidence="2">H/ACA ribonucleoprotein complex subunit 2</fullName>
    </recommendedName>
    <alternativeName>
        <fullName evidence="2">Nucleolar protein family A member 2</fullName>
    </alternativeName>
</protein>
<sequence>MSSSSESESETKKELYISPIATPMADTKLQIKLLKLVKKAAKEKKVKRGVKEVVKYVRKTKDGSMKSSKNRICVIAGDVSPVDVISHIPVLLEESDIKYIYVSSKESLGTASSTKRPTSIALIDLGEESENKKLLKECLEKVVDI</sequence>
<evidence type="ECO:0000256" key="2">
    <source>
        <dbReference type="RuleBase" id="RU366039"/>
    </source>
</evidence>
<comment type="caution">
    <text evidence="4">The sequence shown here is derived from an EMBL/GenBank/DDBJ whole genome shotgun (WGS) entry which is preliminary data.</text>
</comment>
<dbReference type="Gene3D" id="3.30.1330.30">
    <property type="match status" value="1"/>
</dbReference>
<dbReference type="GO" id="GO:0005840">
    <property type="term" value="C:ribosome"/>
    <property type="evidence" value="ECO:0007669"/>
    <property type="project" value="UniProtKB-KW"/>
</dbReference>
<keyword evidence="2" id="KW-0539">Nucleus</keyword>
<gene>
    <name evidence="4" type="ORF">DLAC_10722</name>
</gene>
<dbReference type="GO" id="GO:0003723">
    <property type="term" value="F:RNA binding"/>
    <property type="evidence" value="ECO:0007669"/>
    <property type="project" value="UniProtKB-UniRule"/>
</dbReference>
<proteinExistence type="inferred from homology"/>
<dbReference type="Pfam" id="PF01248">
    <property type="entry name" value="Ribosomal_L7Ae"/>
    <property type="match status" value="1"/>
</dbReference>
<comment type="function">
    <text evidence="2">Common component of the spliceosome and rRNA processing machinery.</text>
</comment>
<dbReference type="AlphaFoldDB" id="A0A151Z409"/>
<dbReference type="OrthoDB" id="5364946at2759"/>
<keyword evidence="1 2" id="KW-0694">RNA-binding</keyword>
<organism evidence="4 5">
    <name type="scientific">Tieghemostelium lacteum</name>
    <name type="common">Slime mold</name>
    <name type="synonym">Dictyostelium lacteum</name>
    <dbReference type="NCBI Taxonomy" id="361077"/>
    <lineage>
        <taxon>Eukaryota</taxon>
        <taxon>Amoebozoa</taxon>
        <taxon>Evosea</taxon>
        <taxon>Eumycetozoa</taxon>
        <taxon>Dictyostelia</taxon>
        <taxon>Dictyosteliales</taxon>
        <taxon>Raperosteliaceae</taxon>
        <taxon>Tieghemostelium</taxon>
    </lineage>
</organism>
<keyword evidence="4" id="KW-0689">Ribosomal protein</keyword>
<dbReference type="OMA" id="SHIPAVC"/>
<dbReference type="FunCoup" id="A0A151Z409">
    <property type="interactions" value="366"/>
</dbReference>
<feature type="domain" description="Ribosomal protein eL8/eL30/eS12/Gadd45" evidence="3">
    <location>
        <begin position="33"/>
        <end position="130"/>
    </location>
</feature>
<dbReference type="GO" id="GO:0031429">
    <property type="term" value="C:box H/ACA snoRNP complex"/>
    <property type="evidence" value="ECO:0007669"/>
    <property type="project" value="UniProtKB-UniRule"/>
</dbReference>
<dbReference type="SUPFAM" id="SSF55315">
    <property type="entry name" value="L30e-like"/>
    <property type="match status" value="1"/>
</dbReference>
<evidence type="ECO:0000256" key="1">
    <source>
        <dbReference type="ARBA" id="ARBA00022884"/>
    </source>
</evidence>
<comment type="subcellular location">
    <subcellularLocation>
        <location evidence="2">Nucleus</location>
        <location evidence="2">Nucleolus</location>
    </subcellularLocation>
</comment>
<dbReference type="InParanoid" id="A0A151Z409"/>
<accession>A0A151Z409</accession>
<comment type="function">
    <text evidence="2">Required for ribosome biogenesis. Part of a complex which catalyzes pseudouridylation of rRNA. This involves the isomerization of uridine such that the ribose is subsequently attached to C5, instead of the normal N1. Pseudouridine ('psi') residues may serve to stabilize the conformation of rRNAs.</text>
</comment>
<dbReference type="GO" id="GO:0031120">
    <property type="term" value="P:snRNA pseudouridine synthesis"/>
    <property type="evidence" value="ECO:0007669"/>
    <property type="project" value="UniProtKB-UniRule"/>
</dbReference>